<keyword evidence="3" id="KW-1185">Reference proteome</keyword>
<accession>A0A9P3GM51</accession>
<sequence length="760" mass="79777">MPPKQATPAQAAPAVAHLNKFAALDAAPAGNAPPGIPVDARADPVFNASLDRLISEASSDGTSSMDDDTPRLGLADVFGPVTALLQQAHDHLIRHHAVAIELTRALEEPPEAAPVVLLSTAMQAFLAGWLDVARHNQWLLRTAFPEYTLASRLADAQANALQLQEQLAVHTELTAAMNKLQLNDAEFQERVVRMQATVGTVLTTTRDVGQAVLGIAQAGPAPAAPASAAAARVAVPPVNVAGGQASARKRSLFTDASGRPRASEPPKKKAREAAAAAAPPAAPSGDVTLVLPPNADFRALSTAASVIAQADGLAGSDLATIMHVAKDFNIQPRGAPAPPPPSSYAAAAAGAPESSPPTAPPPAAPRAAKSGAGARAKGKESKKKKVPITHYPAPAGANNIVRVNYATPVPVTERLASADVQLIVNAAHAAASEHGPDSPPPRVVTATWHIDGSQLDVRFEPRPEPAVVHELDRNHHPRFGSDVRDLGFYVHITQLVVQGVLVRRVDGTPIPIEDTLASIKANWAAEKAANGVVHSNLLGVDQHPKPEVRNVIGPTAQLVIAIYDDVEGSRASAALDIGRLRIGESWHPLSLWTAPRRNPQCTRCLYWGHRTHNCRAQHEHCSLCHLPHPTDFHDSFCMACSDTRAARGVASVVCPRVDQHLSCANCGKEGHGPTDSVCKWSRNAFSSSWLANHKPAVAVRDLISEQRQGGGDKDVARGKRQTAKQAEKLATQAASLGIADSAPASSSGPAAQESMMDADS</sequence>
<feature type="region of interest" description="Disordered" evidence="1">
    <location>
        <begin position="332"/>
        <end position="391"/>
    </location>
</feature>
<feature type="compositionally biased region" description="Low complexity" evidence="1">
    <location>
        <begin position="365"/>
        <end position="375"/>
    </location>
</feature>
<gene>
    <name evidence="2" type="ORF">PsYK624_135070</name>
</gene>
<feature type="compositionally biased region" description="Pro residues" evidence="1">
    <location>
        <begin position="354"/>
        <end position="364"/>
    </location>
</feature>
<evidence type="ECO:0000313" key="3">
    <source>
        <dbReference type="Proteomes" id="UP000703269"/>
    </source>
</evidence>
<dbReference type="Proteomes" id="UP000703269">
    <property type="component" value="Unassembled WGS sequence"/>
</dbReference>
<reference evidence="2 3" key="1">
    <citation type="submission" date="2021-08" db="EMBL/GenBank/DDBJ databases">
        <title>Draft Genome Sequence of Phanerochaete sordida strain YK-624.</title>
        <authorList>
            <person name="Mori T."/>
            <person name="Dohra H."/>
            <person name="Suzuki T."/>
            <person name="Kawagishi H."/>
            <person name="Hirai H."/>
        </authorList>
    </citation>
    <scope>NUCLEOTIDE SEQUENCE [LARGE SCALE GENOMIC DNA]</scope>
    <source>
        <strain evidence="2 3">YK-624</strain>
    </source>
</reference>
<name>A0A9P3GM51_9APHY</name>
<feature type="region of interest" description="Disordered" evidence="1">
    <location>
        <begin position="705"/>
        <end position="760"/>
    </location>
</feature>
<proteinExistence type="predicted"/>
<organism evidence="2 3">
    <name type="scientific">Phanerochaete sordida</name>
    <dbReference type="NCBI Taxonomy" id="48140"/>
    <lineage>
        <taxon>Eukaryota</taxon>
        <taxon>Fungi</taxon>
        <taxon>Dikarya</taxon>
        <taxon>Basidiomycota</taxon>
        <taxon>Agaricomycotina</taxon>
        <taxon>Agaricomycetes</taxon>
        <taxon>Polyporales</taxon>
        <taxon>Phanerochaetaceae</taxon>
        <taxon>Phanerochaete</taxon>
    </lineage>
</organism>
<dbReference type="AlphaFoldDB" id="A0A9P3GM51"/>
<feature type="compositionally biased region" description="Low complexity" evidence="1">
    <location>
        <begin position="343"/>
        <end position="353"/>
    </location>
</feature>
<evidence type="ECO:0000256" key="1">
    <source>
        <dbReference type="SAM" id="MobiDB-lite"/>
    </source>
</evidence>
<comment type="caution">
    <text evidence="2">The sequence shown here is derived from an EMBL/GenBank/DDBJ whole genome shotgun (WGS) entry which is preliminary data.</text>
</comment>
<protein>
    <submittedName>
        <fullName evidence="2">Uncharacterized protein</fullName>
    </submittedName>
</protein>
<dbReference type="EMBL" id="BPQB01000070">
    <property type="protein sequence ID" value="GJE97291.1"/>
    <property type="molecule type" value="Genomic_DNA"/>
</dbReference>
<feature type="compositionally biased region" description="Low complexity" evidence="1">
    <location>
        <begin position="739"/>
        <end position="754"/>
    </location>
</feature>
<evidence type="ECO:0000313" key="2">
    <source>
        <dbReference type="EMBL" id="GJE97291.1"/>
    </source>
</evidence>
<feature type="region of interest" description="Disordered" evidence="1">
    <location>
        <begin position="244"/>
        <end position="287"/>
    </location>
</feature>